<dbReference type="Proteomes" id="UP000035704">
    <property type="component" value="Chromosome"/>
</dbReference>
<dbReference type="AlphaFoldDB" id="A0A0D8IAJ4"/>
<reference evidence="1 2" key="1">
    <citation type="submission" date="2014-10" db="EMBL/GenBank/DDBJ databases">
        <title>Genome sequence of Clostridium aceticum DSM 1496.</title>
        <authorList>
            <person name="Poehlein A."/>
            <person name="Schiel-Bengelsdorf B."/>
            <person name="Gottschalk G."/>
            <person name="Duerre P."/>
            <person name="Daniel R."/>
        </authorList>
    </citation>
    <scope>NUCLEOTIDE SEQUENCE [LARGE SCALE GENOMIC DNA]</scope>
    <source>
        <strain evidence="1 2">DSM 1496</strain>
    </source>
</reference>
<dbReference type="KEGG" id="cace:CACET_c37840"/>
<keyword evidence="2" id="KW-1185">Reference proteome</keyword>
<accession>A0A0D8IAJ4</accession>
<gene>
    <name evidence="1" type="ORF">CACET_c37840</name>
</gene>
<protein>
    <submittedName>
        <fullName evidence="1">Uncharacterized protein</fullName>
    </submittedName>
</protein>
<dbReference type="OrthoDB" id="1952191at2"/>
<evidence type="ECO:0000313" key="2">
    <source>
        <dbReference type="Proteomes" id="UP000035704"/>
    </source>
</evidence>
<proteinExistence type="predicted"/>
<name>A0A0D8IAJ4_9CLOT</name>
<dbReference type="PATRIC" id="fig|84022.5.peg.1033"/>
<dbReference type="EMBL" id="CP009687">
    <property type="protein sequence ID" value="AKL97212.1"/>
    <property type="molecule type" value="Genomic_DNA"/>
</dbReference>
<dbReference type="STRING" id="84022.CACET_c37840"/>
<dbReference type="RefSeq" id="WP_044825552.1">
    <property type="nucleotide sequence ID" value="NZ_CP009687.1"/>
</dbReference>
<sequence>MKYIRGLTILYAGQFLLFYITVFYLLSQGQVRYFIGQYIIFMIVFNALSKRRSFLLLVAYNLLSIVVFLIVGFIKEWQTVMQVKVIFHHLVFIVNMSMIYGSVYLSKELEEENNALRRKVETLVQYVGNSGLLTKKEFEERSSLIKKSMERRGEAGYEIRLCLRKQDNYAYSATFHTLTNMALETFRSHYDLVGKWDENSFVVLLQNTDKEGMEIAINRYLISVNQKLQLSQGELDVDIQRIDPQKKEVKTA</sequence>
<evidence type="ECO:0000313" key="1">
    <source>
        <dbReference type="EMBL" id="AKL97212.1"/>
    </source>
</evidence>
<organism evidence="1 2">
    <name type="scientific">Clostridium aceticum</name>
    <dbReference type="NCBI Taxonomy" id="84022"/>
    <lineage>
        <taxon>Bacteria</taxon>
        <taxon>Bacillati</taxon>
        <taxon>Bacillota</taxon>
        <taxon>Clostridia</taxon>
        <taxon>Eubacteriales</taxon>
        <taxon>Clostridiaceae</taxon>
        <taxon>Clostridium</taxon>
    </lineage>
</organism>